<gene>
    <name evidence="15" type="primary">sul</name>
    <name evidence="15" type="ORF">PRECH8_17330</name>
</gene>
<dbReference type="RefSeq" id="WP_200966694.1">
    <property type="nucleotide sequence ID" value="NZ_BMAQ01000019.1"/>
</dbReference>
<dbReference type="GO" id="GO:0004156">
    <property type="term" value="F:dihydropteroate synthase activity"/>
    <property type="evidence" value="ECO:0007669"/>
    <property type="project" value="UniProtKB-EC"/>
</dbReference>
<evidence type="ECO:0000256" key="5">
    <source>
        <dbReference type="ARBA" id="ARBA00012458"/>
    </source>
</evidence>
<evidence type="ECO:0000259" key="14">
    <source>
        <dbReference type="PROSITE" id="PS50972"/>
    </source>
</evidence>
<dbReference type="NCBIfam" id="TIGR01496">
    <property type="entry name" value="DHPS"/>
    <property type="match status" value="1"/>
</dbReference>
<keyword evidence="9 13" id="KW-0460">Magnesium</keyword>
<evidence type="ECO:0000256" key="3">
    <source>
        <dbReference type="ARBA" id="ARBA00004763"/>
    </source>
</evidence>
<evidence type="ECO:0000256" key="10">
    <source>
        <dbReference type="ARBA" id="ARBA00022909"/>
    </source>
</evidence>
<dbReference type="EC" id="2.5.1.15" evidence="5 13"/>
<sequence length="283" mass="31149">MTNQQLSRRIRGTDELQPNRTYIMGILNVTPDSFSDGGRYHTLDAAVKRALEMVEEGADIIDIGGESTRPGHEPVPLEVEMKRVIPVVRAVREAVGERALISVDTYKAEVAREAILAGADWMNDIWGLKRDPKMAEYAAELGCPVVVMHNRQEAVYEDFMRDVIADLQESIAIAKAAGMRDEQIILDPGVGFAKSHEQNLMVMRELDQIVALGYPVLLATSRKRVIRHTLQLPVDDLVEGTAATVAIGIAKGCRIVRVHDVKPIKRTALMSDAIVYGGSVGIQ</sequence>
<evidence type="ECO:0000256" key="6">
    <source>
        <dbReference type="ARBA" id="ARBA00016919"/>
    </source>
</evidence>
<evidence type="ECO:0000256" key="8">
    <source>
        <dbReference type="ARBA" id="ARBA00022723"/>
    </source>
</evidence>
<dbReference type="EMBL" id="BMAQ01000019">
    <property type="protein sequence ID" value="GFR38437.1"/>
    <property type="molecule type" value="Genomic_DNA"/>
</dbReference>
<dbReference type="Pfam" id="PF00809">
    <property type="entry name" value="Pterin_bind"/>
    <property type="match status" value="1"/>
</dbReference>
<evidence type="ECO:0000256" key="9">
    <source>
        <dbReference type="ARBA" id="ARBA00022842"/>
    </source>
</evidence>
<keyword evidence="16" id="KW-1185">Reference proteome</keyword>
<evidence type="ECO:0000256" key="2">
    <source>
        <dbReference type="ARBA" id="ARBA00001946"/>
    </source>
</evidence>
<comment type="function">
    <text evidence="12 13">Catalyzes the condensation of para-aminobenzoate (pABA) with 6-hydroxymethyl-7,8-dihydropterin diphosphate (DHPt-PP) to form 7,8-dihydropteroate (H2Pte), the immediate precursor of folate derivatives.</text>
</comment>
<keyword evidence="8 13" id="KW-0479">Metal-binding</keyword>
<dbReference type="PROSITE" id="PS00792">
    <property type="entry name" value="DHPS_1"/>
    <property type="match status" value="1"/>
</dbReference>
<dbReference type="InterPro" id="IPR011005">
    <property type="entry name" value="Dihydropteroate_synth-like_sf"/>
</dbReference>
<dbReference type="Gene3D" id="3.20.20.20">
    <property type="entry name" value="Dihydropteroate synthase-like"/>
    <property type="match status" value="1"/>
</dbReference>
<evidence type="ECO:0000256" key="12">
    <source>
        <dbReference type="ARBA" id="ARBA00053449"/>
    </source>
</evidence>
<dbReference type="CDD" id="cd00739">
    <property type="entry name" value="DHPS"/>
    <property type="match status" value="1"/>
</dbReference>
<evidence type="ECO:0000256" key="11">
    <source>
        <dbReference type="ARBA" id="ARBA00030193"/>
    </source>
</evidence>
<dbReference type="PROSITE" id="PS50972">
    <property type="entry name" value="PTERIN_BINDING"/>
    <property type="match status" value="1"/>
</dbReference>
<dbReference type="FunFam" id="3.20.20.20:FF:000006">
    <property type="entry name" value="Dihydropteroate synthase"/>
    <property type="match status" value="1"/>
</dbReference>
<dbReference type="Proteomes" id="UP000654993">
    <property type="component" value="Unassembled WGS sequence"/>
</dbReference>
<evidence type="ECO:0000313" key="16">
    <source>
        <dbReference type="Proteomes" id="UP000654993"/>
    </source>
</evidence>
<accession>A0A916VFL9</accession>
<keyword evidence="7 13" id="KW-0808">Transferase</keyword>
<evidence type="ECO:0000256" key="1">
    <source>
        <dbReference type="ARBA" id="ARBA00000012"/>
    </source>
</evidence>
<evidence type="ECO:0000313" key="15">
    <source>
        <dbReference type="EMBL" id="GFR38437.1"/>
    </source>
</evidence>
<evidence type="ECO:0000256" key="13">
    <source>
        <dbReference type="RuleBase" id="RU361205"/>
    </source>
</evidence>
<dbReference type="SUPFAM" id="SSF51717">
    <property type="entry name" value="Dihydropteroate synthetase-like"/>
    <property type="match status" value="1"/>
</dbReference>
<keyword evidence="10 13" id="KW-0289">Folate biosynthesis</keyword>
<comment type="cofactor">
    <cofactor evidence="2 13">
        <name>Mg(2+)</name>
        <dbReference type="ChEBI" id="CHEBI:18420"/>
    </cofactor>
</comment>
<comment type="similarity">
    <text evidence="4 13">Belongs to the DHPS family.</text>
</comment>
<dbReference type="InterPro" id="IPR006390">
    <property type="entry name" value="DHP_synth_dom"/>
</dbReference>
<reference evidence="15" key="2">
    <citation type="journal article" date="2021" name="Data Brief">
        <title>Draft genome sequence data of the facultative, thermophilic, xylanolytic bacterium Paenibacillus sp. strain DA-C8.</title>
        <authorList>
            <person name="Chhe C."/>
            <person name="Uke A."/>
            <person name="Baramee S."/>
            <person name="Ungkulpasvich U."/>
            <person name="Tachaapaikoon C."/>
            <person name="Pason P."/>
            <person name="Waeonukul R."/>
            <person name="Ratanakhanokchai K."/>
            <person name="Kosugi A."/>
        </authorList>
    </citation>
    <scope>NUCLEOTIDE SEQUENCE</scope>
    <source>
        <strain evidence="15">DA-C8</strain>
    </source>
</reference>
<evidence type="ECO:0000256" key="4">
    <source>
        <dbReference type="ARBA" id="ARBA00009503"/>
    </source>
</evidence>
<feature type="domain" description="Pterin-binding" evidence="14">
    <location>
        <begin position="21"/>
        <end position="270"/>
    </location>
</feature>
<comment type="caution">
    <text evidence="15">The sequence shown here is derived from an EMBL/GenBank/DDBJ whole genome shotgun (WGS) entry which is preliminary data.</text>
</comment>
<dbReference type="GO" id="GO:0046656">
    <property type="term" value="P:folic acid biosynthetic process"/>
    <property type="evidence" value="ECO:0007669"/>
    <property type="project" value="UniProtKB-KW"/>
</dbReference>
<comment type="catalytic activity">
    <reaction evidence="1">
        <text>(7,8-dihydropterin-6-yl)methyl diphosphate + 4-aminobenzoate = 7,8-dihydropteroate + diphosphate</text>
        <dbReference type="Rhea" id="RHEA:19949"/>
        <dbReference type="ChEBI" id="CHEBI:17836"/>
        <dbReference type="ChEBI" id="CHEBI:17839"/>
        <dbReference type="ChEBI" id="CHEBI:33019"/>
        <dbReference type="ChEBI" id="CHEBI:72950"/>
        <dbReference type="EC" id="2.5.1.15"/>
    </reaction>
</comment>
<proteinExistence type="inferred from homology"/>
<dbReference type="GO" id="GO:0046654">
    <property type="term" value="P:tetrahydrofolate biosynthetic process"/>
    <property type="evidence" value="ECO:0007669"/>
    <property type="project" value="TreeGrafter"/>
</dbReference>
<reference evidence="15" key="1">
    <citation type="submission" date="2020-08" db="EMBL/GenBank/DDBJ databases">
        <authorList>
            <person name="Uke A."/>
            <person name="Chhe C."/>
            <person name="Baramee S."/>
            <person name="Kosugi A."/>
        </authorList>
    </citation>
    <scope>NUCLEOTIDE SEQUENCE</scope>
    <source>
        <strain evidence="15">DA-C8</strain>
    </source>
</reference>
<dbReference type="InterPro" id="IPR000489">
    <property type="entry name" value="Pterin-binding_dom"/>
</dbReference>
<dbReference type="InterPro" id="IPR045031">
    <property type="entry name" value="DHP_synth-like"/>
</dbReference>
<name>A0A916VFL9_9BACL</name>
<protein>
    <recommendedName>
        <fullName evidence="6 13">Dihydropteroate synthase</fullName>
        <shortName evidence="13">DHPS</shortName>
        <ecNumber evidence="5 13">2.5.1.15</ecNumber>
    </recommendedName>
    <alternativeName>
        <fullName evidence="11 13">Dihydropteroate pyrophosphorylase</fullName>
    </alternativeName>
</protein>
<dbReference type="PROSITE" id="PS00793">
    <property type="entry name" value="DHPS_2"/>
    <property type="match status" value="1"/>
</dbReference>
<dbReference type="PANTHER" id="PTHR20941:SF1">
    <property type="entry name" value="FOLIC ACID SYNTHESIS PROTEIN FOL1"/>
    <property type="match status" value="1"/>
</dbReference>
<dbReference type="AlphaFoldDB" id="A0A916VFL9"/>
<organism evidence="15 16">
    <name type="scientific">Insulibacter thermoxylanivorax</name>
    <dbReference type="NCBI Taxonomy" id="2749268"/>
    <lineage>
        <taxon>Bacteria</taxon>
        <taxon>Bacillati</taxon>
        <taxon>Bacillota</taxon>
        <taxon>Bacilli</taxon>
        <taxon>Bacillales</taxon>
        <taxon>Paenibacillaceae</taxon>
        <taxon>Insulibacter</taxon>
    </lineage>
</organism>
<dbReference type="PANTHER" id="PTHR20941">
    <property type="entry name" value="FOLATE SYNTHESIS PROTEINS"/>
    <property type="match status" value="1"/>
</dbReference>
<dbReference type="GO" id="GO:0005829">
    <property type="term" value="C:cytosol"/>
    <property type="evidence" value="ECO:0007669"/>
    <property type="project" value="TreeGrafter"/>
</dbReference>
<dbReference type="GO" id="GO:0046872">
    <property type="term" value="F:metal ion binding"/>
    <property type="evidence" value="ECO:0007669"/>
    <property type="project" value="UniProtKB-KW"/>
</dbReference>
<comment type="pathway">
    <text evidence="3 13">Cofactor biosynthesis; tetrahydrofolate biosynthesis; 7,8-dihydrofolate from 2-amino-4-hydroxy-6-hydroxymethyl-7,8-dihydropteridine diphosphate and 4-aminobenzoate: step 1/2.</text>
</comment>
<evidence type="ECO:0000256" key="7">
    <source>
        <dbReference type="ARBA" id="ARBA00022679"/>
    </source>
</evidence>